<dbReference type="GO" id="GO:0016705">
    <property type="term" value="F:oxidoreductase activity, acting on paired donors, with incorporation or reduction of molecular oxygen"/>
    <property type="evidence" value="ECO:0007669"/>
    <property type="project" value="InterPro"/>
</dbReference>
<evidence type="ECO:0000256" key="4">
    <source>
        <dbReference type="ARBA" id="ARBA00022723"/>
    </source>
</evidence>
<feature type="transmembrane region" description="Helical" evidence="8">
    <location>
        <begin position="15"/>
        <end position="33"/>
    </location>
</feature>
<gene>
    <name evidence="9" type="ORF">E1B28_013758</name>
</gene>
<keyword evidence="8" id="KW-0812">Transmembrane</keyword>
<evidence type="ECO:0000256" key="2">
    <source>
        <dbReference type="ARBA" id="ARBA00010617"/>
    </source>
</evidence>
<dbReference type="PANTHER" id="PTHR46300">
    <property type="entry name" value="P450, PUTATIVE (EUROFUNG)-RELATED-RELATED"/>
    <property type="match status" value="1"/>
</dbReference>
<comment type="caution">
    <text evidence="9">The sequence shown here is derived from an EMBL/GenBank/DDBJ whole genome shotgun (WGS) entry which is preliminary data.</text>
</comment>
<keyword evidence="4" id="KW-0479">Metal-binding</keyword>
<dbReference type="Proteomes" id="UP001049176">
    <property type="component" value="Chromosome 9"/>
</dbReference>
<sequence>MPLNAILSNALINNVYLFSLTFSLAAILAFWLFPRNRNFPPSPGRALPFIGHLHIMPIKKTWLTLSQWSKELGPIFHVNIAGQNVVVLGSHKAASDLLDRRSAIYSDRPLNIVAGRLITGGMVFAFQSNDAFCKRMRRAAQEALTNIKRYSHMHEREAYILCHQMLQEPDYWGNHLSRASSSLMLGMIYGLPPMLDSLDPNIQRANVYVQEALAAAVPGAFLVELLPWMMYLPRWMCAWRRYAEGIFARDSVFFEQLFSDVVVRIVSALCRATTNSSDRVSDSK</sequence>
<dbReference type="InterPro" id="IPR050364">
    <property type="entry name" value="Cytochrome_P450_fung"/>
</dbReference>
<dbReference type="GO" id="GO:0005506">
    <property type="term" value="F:iron ion binding"/>
    <property type="evidence" value="ECO:0007669"/>
    <property type="project" value="InterPro"/>
</dbReference>
<protein>
    <recommendedName>
        <fullName evidence="11">Cytochrome P450</fullName>
    </recommendedName>
</protein>
<evidence type="ECO:0000256" key="3">
    <source>
        <dbReference type="ARBA" id="ARBA00022617"/>
    </source>
</evidence>
<accession>A0A9P7RR22</accession>
<reference evidence="9" key="1">
    <citation type="journal article" date="2021" name="Genome Biol. Evol.">
        <title>The assembled and annotated genome of the fairy-ring fungus Marasmius oreades.</title>
        <authorList>
            <person name="Hiltunen M."/>
            <person name="Ament-Velasquez S.L."/>
            <person name="Johannesson H."/>
        </authorList>
    </citation>
    <scope>NUCLEOTIDE SEQUENCE</scope>
    <source>
        <strain evidence="9">03SP1</strain>
    </source>
</reference>
<dbReference type="SUPFAM" id="SSF48264">
    <property type="entry name" value="Cytochrome P450"/>
    <property type="match status" value="1"/>
</dbReference>
<evidence type="ECO:0000256" key="6">
    <source>
        <dbReference type="ARBA" id="ARBA00023004"/>
    </source>
</evidence>
<dbReference type="KEGG" id="more:E1B28_013758"/>
<dbReference type="OrthoDB" id="2789670at2759"/>
<name>A0A9P7RR22_9AGAR</name>
<dbReference type="RefSeq" id="XP_043004289.1">
    <property type="nucleotide sequence ID" value="XM_043158934.1"/>
</dbReference>
<dbReference type="AlphaFoldDB" id="A0A9P7RR22"/>
<dbReference type="GO" id="GO:0004497">
    <property type="term" value="F:monooxygenase activity"/>
    <property type="evidence" value="ECO:0007669"/>
    <property type="project" value="UniProtKB-KW"/>
</dbReference>
<dbReference type="PANTHER" id="PTHR46300:SF9">
    <property type="entry name" value="P450, PUTATIVE-RELATED"/>
    <property type="match status" value="1"/>
</dbReference>
<keyword evidence="8" id="KW-1133">Transmembrane helix</keyword>
<organism evidence="9 10">
    <name type="scientific">Marasmius oreades</name>
    <name type="common">fairy-ring Marasmius</name>
    <dbReference type="NCBI Taxonomy" id="181124"/>
    <lineage>
        <taxon>Eukaryota</taxon>
        <taxon>Fungi</taxon>
        <taxon>Dikarya</taxon>
        <taxon>Basidiomycota</taxon>
        <taxon>Agaricomycotina</taxon>
        <taxon>Agaricomycetes</taxon>
        <taxon>Agaricomycetidae</taxon>
        <taxon>Agaricales</taxon>
        <taxon>Marasmiineae</taxon>
        <taxon>Marasmiaceae</taxon>
        <taxon>Marasmius</taxon>
    </lineage>
</organism>
<evidence type="ECO:0000256" key="5">
    <source>
        <dbReference type="ARBA" id="ARBA00023002"/>
    </source>
</evidence>
<dbReference type="InterPro" id="IPR036396">
    <property type="entry name" value="Cyt_P450_sf"/>
</dbReference>
<dbReference type="GO" id="GO:0020037">
    <property type="term" value="F:heme binding"/>
    <property type="evidence" value="ECO:0007669"/>
    <property type="project" value="InterPro"/>
</dbReference>
<proteinExistence type="inferred from homology"/>
<evidence type="ECO:0000313" key="10">
    <source>
        <dbReference type="Proteomes" id="UP001049176"/>
    </source>
</evidence>
<evidence type="ECO:0000313" key="9">
    <source>
        <dbReference type="EMBL" id="KAG7087818.1"/>
    </source>
</evidence>
<comment type="similarity">
    <text evidence="2">Belongs to the cytochrome P450 family.</text>
</comment>
<dbReference type="Gene3D" id="1.10.630.10">
    <property type="entry name" value="Cytochrome P450"/>
    <property type="match status" value="1"/>
</dbReference>
<keyword evidence="5" id="KW-0560">Oxidoreductase</keyword>
<keyword evidence="10" id="KW-1185">Reference proteome</keyword>
<keyword evidence="8" id="KW-0472">Membrane</keyword>
<evidence type="ECO:0000256" key="8">
    <source>
        <dbReference type="SAM" id="Phobius"/>
    </source>
</evidence>
<evidence type="ECO:0000256" key="1">
    <source>
        <dbReference type="ARBA" id="ARBA00001971"/>
    </source>
</evidence>
<comment type="cofactor">
    <cofactor evidence="1">
        <name>heme</name>
        <dbReference type="ChEBI" id="CHEBI:30413"/>
    </cofactor>
</comment>
<evidence type="ECO:0000256" key="7">
    <source>
        <dbReference type="ARBA" id="ARBA00023033"/>
    </source>
</evidence>
<keyword evidence="3" id="KW-0349">Heme</keyword>
<dbReference type="GeneID" id="66082833"/>
<keyword evidence="7" id="KW-0503">Monooxygenase</keyword>
<keyword evidence="6" id="KW-0408">Iron</keyword>
<evidence type="ECO:0008006" key="11">
    <source>
        <dbReference type="Google" id="ProtNLM"/>
    </source>
</evidence>
<dbReference type="EMBL" id="CM032189">
    <property type="protein sequence ID" value="KAG7087818.1"/>
    <property type="molecule type" value="Genomic_DNA"/>
</dbReference>
<dbReference type="Pfam" id="PF00067">
    <property type="entry name" value="p450"/>
    <property type="match status" value="1"/>
</dbReference>
<dbReference type="InterPro" id="IPR001128">
    <property type="entry name" value="Cyt_P450"/>
</dbReference>